<organism evidence="2 3">
    <name type="scientific">Jimgerdemannia flammicorona</name>
    <dbReference type="NCBI Taxonomy" id="994334"/>
    <lineage>
        <taxon>Eukaryota</taxon>
        <taxon>Fungi</taxon>
        <taxon>Fungi incertae sedis</taxon>
        <taxon>Mucoromycota</taxon>
        <taxon>Mucoromycotina</taxon>
        <taxon>Endogonomycetes</taxon>
        <taxon>Endogonales</taxon>
        <taxon>Endogonaceae</taxon>
        <taxon>Jimgerdemannia</taxon>
    </lineage>
</organism>
<dbReference type="AlphaFoldDB" id="A0A433Q9A6"/>
<proteinExistence type="predicted"/>
<name>A0A433Q9A6_9FUNG</name>
<dbReference type="SUPFAM" id="SSF54236">
    <property type="entry name" value="Ubiquitin-like"/>
    <property type="match status" value="1"/>
</dbReference>
<dbReference type="Proteomes" id="UP000274822">
    <property type="component" value="Unassembled WGS sequence"/>
</dbReference>
<protein>
    <recommendedName>
        <fullName evidence="1">UBX domain-containing protein</fullName>
    </recommendedName>
</protein>
<dbReference type="InterPro" id="IPR001012">
    <property type="entry name" value="UBX_dom"/>
</dbReference>
<evidence type="ECO:0000259" key="1">
    <source>
        <dbReference type="Pfam" id="PF00789"/>
    </source>
</evidence>
<dbReference type="EMBL" id="RBNJ01010622">
    <property type="protein sequence ID" value="RUS26367.1"/>
    <property type="molecule type" value="Genomic_DNA"/>
</dbReference>
<sequence>MYPLLCPKRKMIFHNAVGVEPQISRPHRVLRLSIPKMSAANEKDEQLRKNNFKSSPDDISVRFILLDGNFISQWFKKTDTLTNVYDRLDRRFNPGGAIYTLSHGDRDLTDLDDNTLEALGIHDDSQLIMNASNAA</sequence>
<evidence type="ECO:0000313" key="3">
    <source>
        <dbReference type="Proteomes" id="UP000274822"/>
    </source>
</evidence>
<evidence type="ECO:0000313" key="2">
    <source>
        <dbReference type="EMBL" id="RUS26367.1"/>
    </source>
</evidence>
<keyword evidence="3" id="KW-1185">Reference proteome</keyword>
<comment type="caution">
    <text evidence="2">The sequence shown here is derived from an EMBL/GenBank/DDBJ whole genome shotgun (WGS) entry which is preliminary data.</text>
</comment>
<accession>A0A433Q9A6</accession>
<feature type="domain" description="UBX" evidence="1">
    <location>
        <begin position="56"/>
        <end position="130"/>
    </location>
</feature>
<gene>
    <name evidence="2" type="ORF">BC938DRAFT_470865</name>
</gene>
<dbReference type="Pfam" id="PF00789">
    <property type="entry name" value="UBX"/>
    <property type="match status" value="1"/>
</dbReference>
<reference evidence="2 3" key="1">
    <citation type="journal article" date="2018" name="New Phytol.">
        <title>Phylogenomics of Endogonaceae and evolution of mycorrhizas within Mucoromycota.</title>
        <authorList>
            <person name="Chang Y."/>
            <person name="Desiro A."/>
            <person name="Na H."/>
            <person name="Sandor L."/>
            <person name="Lipzen A."/>
            <person name="Clum A."/>
            <person name="Barry K."/>
            <person name="Grigoriev I.V."/>
            <person name="Martin F.M."/>
            <person name="Stajich J.E."/>
            <person name="Smith M.E."/>
            <person name="Bonito G."/>
            <person name="Spatafora J.W."/>
        </authorList>
    </citation>
    <scope>NUCLEOTIDE SEQUENCE [LARGE SCALE GENOMIC DNA]</scope>
    <source>
        <strain evidence="2 3">AD002</strain>
    </source>
</reference>
<dbReference type="InterPro" id="IPR029071">
    <property type="entry name" value="Ubiquitin-like_domsf"/>
</dbReference>
<dbReference type="Gene3D" id="3.10.20.90">
    <property type="entry name" value="Phosphatidylinositol 3-kinase Catalytic Subunit, Chain A, domain 1"/>
    <property type="match status" value="1"/>
</dbReference>